<protein>
    <submittedName>
        <fullName evidence="3">Phage Terminase</fullName>
    </submittedName>
</protein>
<dbReference type="Pfam" id="PF20441">
    <property type="entry name" value="TerL_nuclease"/>
    <property type="match status" value="1"/>
</dbReference>
<organism evidence="3 4">
    <name type="scientific">Enterobacter sp. (strain 638)</name>
    <dbReference type="NCBI Taxonomy" id="399742"/>
    <lineage>
        <taxon>Bacteria</taxon>
        <taxon>Pseudomonadati</taxon>
        <taxon>Pseudomonadota</taxon>
        <taxon>Gammaproteobacteria</taxon>
        <taxon>Enterobacterales</taxon>
        <taxon>Enterobacteriaceae</taxon>
        <taxon>Enterobacter</taxon>
    </lineage>
</organism>
<dbReference type="AlphaFoldDB" id="A0A9J9GHQ8"/>
<feature type="domain" description="Terminase large subunit-like ATPase" evidence="1">
    <location>
        <begin position="84"/>
        <end position="254"/>
    </location>
</feature>
<reference evidence="4" key="1">
    <citation type="journal article" date="2010" name="PLoS Genet.">
        <title>Genome sequence of the plant growth promoting endophytic bacterium Enterobacter sp. 638.</title>
        <authorList>
            <person name="Taghavi S."/>
            <person name="van der Lelie D."/>
            <person name="Hoffman A."/>
            <person name="Zhang Y.B."/>
            <person name="Walla M.D."/>
            <person name="Vangronsveld J."/>
            <person name="Newman L."/>
            <person name="Monchy S."/>
        </authorList>
    </citation>
    <scope>NUCLEOTIDE SEQUENCE [LARGE SCALE GENOMIC DNA]</scope>
    <source>
        <strain evidence="4">638</strain>
    </source>
</reference>
<evidence type="ECO:0000259" key="1">
    <source>
        <dbReference type="Pfam" id="PF03354"/>
    </source>
</evidence>
<name>A0A9J9GHQ8_ENT38</name>
<dbReference type="PANTHER" id="PTHR41287:SF1">
    <property type="entry name" value="PROTEIN YMFN"/>
    <property type="match status" value="1"/>
</dbReference>
<dbReference type="KEGG" id="ent:Ent638_2602"/>
<evidence type="ECO:0000313" key="4">
    <source>
        <dbReference type="Proteomes" id="UP000000230"/>
    </source>
</evidence>
<dbReference type="Gene3D" id="3.40.50.300">
    <property type="entry name" value="P-loop containing nucleotide triphosphate hydrolases"/>
    <property type="match status" value="1"/>
</dbReference>
<dbReference type="Proteomes" id="UP000000230">
    <property type="component" value="Chromosome"/>
</dbReference>
<dbReference type="InterPro" id="IPR046461">
    <property type="entry name" value="TerL_ATPase"/>
</dbReference>
<dbReference type="OrthoDB" id="9760250at2"/>
<dbReference type="PANTHER" id="PTHR41287">
    <property type="match status" value="1"/>
</dbReference>
<gene>
    <name evidence="3" type="ordered locus">Ent638_2602</name>
</gene>
<sequence>MASYPNVNAAQQYAREVISGKIPACRFVIAACQRHFDDLEKSKDKNWAYRFDKDKAERACRFIQKLPHTSGRWARAKLRINLEPWQQFIFCMVFGWLKKKNKMRRFREAYTEVPRKNGKSLFAAGVGTYMFCADDEFGAEVYCGATTERQAWKVFKPALMMAQKLPDLRKRFQIKPWAKKLTRPDGSVFEPIIGDPGDGDSPSCALIDEYHEHLTDALYTTMTTGMGARAQPLAWIITTSGFNLESPCYDKRKQVVEMLDGILPNDELFGIIYTLDDDDDWTKPEAIIKSNPNVGVSVEYDYLLAQQRLGIDVPSQTNKIKTKHFNLWVSAKSAYYNLEKWKASADTSLSFDQFSGEECYLGIDLASKLDLNCVCPLFMREIDGKKHYYCVGATFWVPEDTVFSSDPEIKRTVDRYQKFVNMGHLIATDGAEVDYRYIFEHIVGRNTVVKVISCPIDPHGATSISHSLADEGLTPITITQNYTNMSDPMRELEAAMAAGRFHHDGNPVMTWCINNVVGKYVPGSDDIVRPTKEGAENKIDGAVALMMAIGRAMLNEPKDFLSSMDPDEELLIL</sequence>
<evidence type="ECO:0000259" key="2">
    <source>
        <dbReference type="Pfam" id="PF20441"/>
    </source>
</evidence>
<dbReference type="InterPro" id="IPR005021">
    <property type="entry name" value="Terminase_largesu-like"/>
</dbReference>
<dbReference type="Pfam" id="PF03354">
    <property type="entry name" value="TerL_ATPase"/>
    <property type="match status" value="1"/>
</dbReference>
<feature type="domain" description="Terminase large subunit-like endonuclease" evidence="2">
    <location>
        <begin position="265"/>
        <end position="556"/>
    </location>
</feature>
<dbReference type="InterPro" id="IPR027417">
    <property type="entry name" value="P-loop_NTPase"/>
</dbReference>
<proteinExistence type="predicted"/>
<keyword evidence="4" id="KW-1185">Reference proteome</keyword>
<evidence type="ECO:0000313" key="3">
    <source>
        <dbReference type="EMBL" id="ABP61270.1"/>
    </source>
</evidence>
<dbReference type="EMBL" id="CP000653">
    <property type="protein sequence ID" value="ABP61270.1"/>
    <property type="molecule type" value="Genomic_DNA"/>
</dbReference>
<dbReference type="GO" id="GO:0004519">
    <property type="term" value="F:endonuclease activity"/>
    <property type="evidence" value="ECO:0007669"/>
    <property type="project" value="InterPro"/>
</dbReference>
<dbReference type="InterPro" id="IPR046462">
    <property type="entry name" value="TerL_nuclease"/>
</dbReference>
<dbReference type="RefSeq" id="WP_015959603.1">
    <property type="nucleotide sequence ID" value="NC_009436.1"/>
</dbReference>
<accession>A0A9J9GHQ8</accession>